<organism evidence="7 8">
    <name type="scientific">Marinobacter aromaticivorans</name>
    <dbReference type="NCBI Taxonomy" id="1494078"/>
    <lineage>
        <taxon>Bacteria</taxon>
        <taxon>Pseudomonadati</taxon>
        <taxon>Pseudomonadota</taxon>
        <taxon>Gammaproteobacteria</taxon>
        <taxon>Pseudomonadales</taxon>
        <taxon>Marinobacteraceae</taxon>
        <taxon>Marinobacter</taxon>
    </lineage>
</organism>
<evidence type="ECO:0000256" key="4">
    <source>
        <dbReference type="ARBA" id="ARBA00022679"/>
    </source>
</evidence>
<sequence length="235" mass="26635">MSDSFSLSVVVPVWMEAAGVVQTLEALQLLRASGHEVIVVDAGSTDGTAALARPYADRVVQAEKGRAVQMNAGASVARGRVLLFLHADTRLPPGALSSLEQFFQSDRVWGRFDVRLSGQGVMLRMIGGFMNQRSRLTGICTGDQALFVCREVFEALGGFENIPLMEDVEFSRRLCLVSRPFRIKDPVITDSRRWEQRGVWRTIFLMWRLRWRYWRGESPERLVHSYRSDVRNAKD</sequence>
<keyword evidence="5" id="KW-0472">Membrane</keyword>
<dbReference type="Gene3D" id="3.90.550.10">
    <property type="entry name" value="Spore Coat Polysaccharide Biosynthesis Protein SpsA, Chain A"/>
    <property type="match status" value="1"/>
</dbReference>
<dbReference type="Pfam" id="PF00535">
    <property type="entry name" value="Glycos_transf_2"/>
    <property type="match status" value="1"/>
</dbReference>
<keyword evidence="4" id="KW-0808">Transferase</keyword>
<dbReference type="InterPro" id="IPR026461">
    <property type="entry name" value="Trfase_2_rSAM/seldom_assoc"/>
</dbReference>
<evidence type="ECO:0000256" key="3">
    <source>
        <dbReference type="ARBA" id="ARBA00022676"/>
    </source>
</evidence>
<comment type="subcellular location">
    <subcellularLocation>
        <location evidence="1">Cell membrane</location>
    </subcellularLocation>
</comment>
<dbReference type="PANTHER" id="PTHR43646">
    <property type="entry name" value="GLYCOSYLTRANSFERASE"/>
    <property type="match status" value="1"/>
</dbReference>
<proteinExistence type="predicted"/>
<evidence type="ECO:0000259" key="6">
    <source>
        <dbReference type="Pfam" id="PF00535"/>
    </source>
</evidence>
<keyword evidence="8" id="KW-1185">Reference proteome</keyword>
<dbReference type="InterPro" id="IPR001173">
    <property type="entry name" value="Glyco_trans_2-like"/>
</dbReference>
<protein>
    <submittedName>
        <fullName evidence="7">TIGR04283 family arsenosugar biosynthesis glycosyltransferase</fullName>
    </submittedName>
</protein>
<evidence type="ECO:0000256" key="1">
    <source>
        <dbReference type="ARBA" id="ARBA00004236"/>
    </source>
</evidence>
<keyword evidence="2" id="KW-1003">Cell membrane</keyword>
<dbReference type="SUPFAM" id="SSF53448">
    <property type="entry name" value="Nucleotide-diphospho-sugar transferases"/>
    <property type="match status" value="1"/>
</dbReference>
<gene>
    <name evidence="7" type="ORF">ACFQQA_17395</name>
</gene>
<dbReference type="NCBIfam" id="TIGR04283">
    <property type="entry name" value="glyco_like_mftF"/>
    <property type="match status" value="1"/>
</dbReference>
<evidence type="ECO:0000256" key="5">
    <source>
        <dbReference type="ARBA" id="ARBA00023136"/>
    </source>
</evidence>
<name>A0ABW2IZN4_9GAMM</name>
<dbReference type="RefSeq" id="WP_100689973.1">
    <property type="nucleotide sequence ID" value="NZ_JBHTBD010000012.1"/>
</dbReference>
<reference evidence="8" key="1">
    <citation type="journal article" date="2019" name="Int. J. Syst. Evol. Microbiol.">
        <title>The Global Catalogue of Microorganisms (GCM) 10K type strain sequencing project: providing services to taxonomists for standard genome sequencing and annotation.</title>
        <authorList>
            <consortium name="The Broad Institute Genomics Platform"/>
            <consortium name="The Broad Institute Genome Sequencing Center for Infectious Disease"/>
            <person name="Wu L."/>
            <person name="Ma J."/>
        </authorList>
    </citation>
    <scope>NUCLEOTIDE SEQUENCE [LARGE SCALE GENOMIC DNA]</scope>
    <source>
        <strain evidence="8">CCUG 60559</strain>
    </source>
</reference>
<comment type="caution">
    <text evidence="7">The sequence shown here is derived from an EMBL/GenBank/DDBJ whole genome shotgun (WGS) entry which is preliminary data.</text>
</comment>
<evidence type="ECO:0000313" key="7">
    <source>
        <dbReference type="EMBL" id="MFC7296498.1"/>
    </source>
</evidence>
<dbReference type="EMBL" id="JBHTBD010000012">
    <property type="protein sequence ID" value="MFC7296498.1"/>
    <property type="molecule type" value="Genomic_DNA"/>
</dbReference>
<dbReference type="CDD" id="cd02522">
    <property type="entry name" value="GT_2_like_a"/>
    <property type="match status" value="1"/>
</dbReference>
<evidence type="ECO:0000256" key="2">
    <source>
        <dbReference type="ARBA" id="ARBA00022475"/>
    </source>
</evidence>
<dbReference type="PANTHER" id="PTHR43646:SF2">
    <property type="entry name" value="GLYCOSYLTRANSFERASE 2-LIKE DOMAIN-CONTAINING PROTEIN"/>
    <property type="match status" value="1"/>
</dbReference>
<accession>A0ABW2IZN4</accession>
<feature type="domain" description="Glycosyltransferase 2-like" evidence="6">
    <location>
        <begin position="8"/>
        <end position="136"/>
    </location>
</feature>
<keyword evidence="3" id="KW-0328">Glycosyltransferase</keyword>
<dbReference type="InterPro" id="IPR029044">
    <property type="entry name" value="Nucleotide-diphossugar_trans"/>
</dbReference>
<evidence type="ECO:0000313" key="8">
    <source>
        <dbReference type="Proteomes" id="UP001596506"/>
    </source>
</evidence>
<dbReference type="Proteomes" id="UP001596506">
    <property type="component" value="Unassembled WGS sequence"/>
</dbReference>